<dbReference type="RefSeq" id="WP_114302942.1">
    <property type="nucleotide sequence ID" value="NZ_QPIE01000002.1"/>
</dbReference>
<feature type="transmembrane region" description="Helical" evidence="1">
    <location>
        <begin position="69"/>
        <end position="87"/>
    </location>
</feature>
<protein>
    <submittedName>
        <fullName evidence="2">Uncharacterized protein</fullName>
    </submittedName>
</protein>
<keyword evidence="1" id="KW-0472">Membrane</keyword>
<dbReference type="OrthoDB" id="9992547at2"/>
<gene>
    <name evidence="2" type="ORF">DQ356_02780</name>
</gene>
<name>A0A368N1J3_9FLAO</name>
<keyword evidence="1" id="KW-0812">Transmembrane</keyword>
<comment type="caution">
    <text evidence="2">The sequence shown here is derived from an EMBL/GenBank/DDBJ whole genome shotgun (WGS) entry which is preliminary data.</text>
</comment>
<accession>A0A368N1J3</accession>
<keyword evidence="3" id="KW-1185">Reference proteome</keyword>
<evidence type="ECO:0000313" key="3">
    <source>
        <dbReference type="Proteomes" id="UP000252172"/>
    </source>
</evidence>
<dbReference type="EMBL" id="QPIE01000002">
    <property type="protein sequence ID" value="RCU43963.1"/>
    <property type="molecule type" value="Genomic_DNA"/>
</dbReference>
<organism evidence="2 3">
    <name type="scientific">Chryseobacterium lacus</name>
    <dbReference type="NCBI Taxonomy" id="2058346"/>
    <lineage>
        <taxon>Bacteria</taxon>
        <taxon>Pseudomonadati</taxon>
        <taxon>Bacteroidota</taxon>
        <taxon>Flavobacteriia</taxon>
        <taxon>Flavobacteriales</taxon>
        <taxon>Weeksellaceae</taxon>
        <taxon>Chryseobacterium group</taxon>
        <taxon>Chryseobacterium</taxon>
    </lineage>
</organism>
<evidence type="ECO:0000256" key="1">
    <source>
        <dbReference type="SAM" id="Phobius"/>
    </source>
</evidence>
<proteinExistence type="predicted"/>
<sequence>MCWKDFYFINFDAMKKYILRREGVFRLLSLMAVAVSVFLPDLYMKMGLLLLGILGLAVVSYAREQKIGLVIFSVAFITTLVVCYLILNGYRIGGMG</sequence>
<dbReference type="Proteomes" id="UP000252172">
    <property type="component" value="Unassembled WGS sequence"/>
</dbReference>
<dbReference type="AlphaFoldDB" id="A0A368N1J3"/>
<keyword evidence="1" id="KW-1133">Transmembrane helix</keyword>
<feature type="transmembrane region" description="Helical" evidence="1">
    <location>
        <begin position="46"/>
        <end position="62"/>
    </location>
</feature>
<reference evidence="2 3" key="1">
    <citation type="submission" date="2018-07" db="EMBL/GenBank/DDBJ databases">
        <title>Chryseobacterium lacus sp. nov., isolated from lake water.</title>
        <authorList>
            <person name="Li C.-M."/>
        </authorList>
    </citation>
    <scope>NUCLEOTIDE SEQUENCE [LARGE SCALE GENOMIC DNA]</scope>
    <source>
        <strain evidence="2 3">YLOS41</strain>
    </source>
</reference>
<feature type="transmembrane region" description="Helical" evidence="1">
    <location>
        <begin position="23"/>
        <end position="40"/>
    </location>
</feature>
<evidence type="ECO:0000313" key="2">
    <source>
        <dbReference type="EMBL" id="RCU43963.1"/>
    </source>
</evidence>